<dbReference type="EMBL" id="CP136337">
    <property type="protein sequence ID" value="WOB11182.1"/>
    <property type="molecule type" value="Genomic_DNA"/>
</dbReference>
<name>A0ABZ0D1Q6_9BURK</name>
<evidence type="ECO:0000313" key="5">
    <source>
        <dbReference type="EMBL" id="WOB11182.1"/>
    </source>
</evidence>
<dbReference type="CDD" id="cd06326">
    <property type="entry name" value="PBP1_ABC_ligand_binding-like"/>
    <property type="match status" value="1"/>
</dbReference>
<sequence length="383" mass="40354">MKLSSFLVGIAAFLGLAAVAHAEIVIGQTAGLTGAASSSVQDMTLGARLIIDAVNAEGGVNGEKIRLVTIDDELLPEKTLSNATRLIEKEKAVALFLTRGTPNTEILLPLLAKTGVPLIAPSTGAMSLHQPVIREVFNVRPTYQLEAQKAVELLASMNVKNRVGVVYTGDTFGEDALAGLKKGFSAAGITPAFVVSYDRKTENVDEAVKLASTPIEGEMPSVIIVAPNRIATGMIRKLRSAGNKAYMATLSTNASDGFIKNLGVDANYVIVSQAFPSERAFQFPIVRKVSGLLAKSGKGQGSSPSMLEGAIAAEVLVGALRGCAPKCTSARIIEALESGRPFDVGLLDQQVVFTKKDHSGIRYTDTSIIVGVDENGKGGRFRR</sequence>
<dbReference type="InterPro" id="IPR028082">
    <property type="entry name" value="Peripla_BP_I"/>
</dbReference>
<dbReference type="Proteomes" id="UP001303946">
    <property type="component" value="Plasmid unnamed1"/>
</dbReference>
<evidence type="ECO:0000256" key="3">
    <source>
        <dbReference type="SAM" id="SignalP"/>
    </source>
</evidence>
<accession>A0ABZ0D1Q6</accession>
<gene>
    <name evidence="5" type="ORF">RXV79_27505</name>
</gene>
<reference evidence="5 6" key="1">
    <citation type="submission" date="2023-10" db="EMBL/GenBank/DDBJ databases">
        <title>Bacteria for the degradation of biodegradable plastic PBAT(Polybutylene adipate terephthalate).</title>
        <authorList>
            <person name="Weon H.-Y."/>
            <person name="Yeon J."/>
        </authorList>
    </citation>
    <scope>NUCLEOTIDE SEQUENCE [LARGE SCALE GENOMIC DNA]</scope>
    <source>
        <strain evidence="5 6">SBD 7-3</strain>
        <plasmid evidence="5 6">unnamed1</plasmid>
    </source>
</reference>
<dbReference type="PANTHER" id="PTHR47235">
    <property type="entry name" value="BLR6548 PROTEIN"/>
    <property type="match status" value="1"/>
</dbReference>
<geneLocation type="plasmid" evidence="5 6">
    <name>unnamed1</name>
</geneLocation>
<evidence type="ECO:0000256" key="1">
    <source>
        <dbReference type="ARBA" id="ARBA00010062"/>
    </source>
</evidence>
<dbReference type="Pfam" id="PF13458">
    <property type="entry name" value="Peripla_BP_6"/>
    <property type="match status" value="1"/>
</dbReference>
<keyword evidence="5" id="KW-0614">Plasmid</keyword>
<organism evidence="5 6">
    <name type="scientific">Piscinibacter gummiphilus</name>
    <dbReference type="NCBI Taxonomy" id="946333"/>
    <lineage>
        <taxon>Bacteria</taxon>
        <taxon>Pseudomonadati</taxon>
        <taxon>Pseudomonadota</taxon>
        <taxon>Betaproteobacteria</taxon>
        <taxon>Burkholderiales</taxon>
        <taxon>Sphaerotilaceae</taxon>
        <taxon>Piscinibacter</taxon>
    </lineage>
</organism>
<keyword evidence="2 3" id="KW-0732">Signal</keyword>
<evidence type="ECO:0000313" key="6">
    <source>
        <dbReference type="Proteomes" id="UP001303946"/>
    </source>
</evidence>
<dbReference type="Gene3D" id="3.40.50.2300">
    <property type="match status" value="2"/>
</dbReference>
<dbReference type="PANTHER" id="PTHR47235:SF1">
    <property type="entry name" value="BLR6548 PROTEIN"/>
    <property type="match status" value="1"/>
</dbReference>
<dbReference type="InterPro" id="IPR028081">
    <property type="entry name" value="Leu-bd"/>
</dbReference>
<proteinExistence type="inferred from homology"/>
<comment type="similarity">
    <text evidence="1">Belongs to the leucine-binding protein family.</text>
</comment>
<keyword evidence="6" id="KW-1185">Reference proteome</keyword>
<dbReference type="SUPFAM" id="SSF53822">
    <property type="entry name" value="Periplasmic binding protein-like I"/>
    <property type="match status" value="1"/>
</dbReference>
<evidence type="ECO:0000256" key="2">
    <source>
        <dbReference type="ARBA" id="ARBA00022729"/>
    </source>
</evidence>
<feature type="chain" id="PRO_5045073006" evidence="3">
    <location>
        <begin position="23"/>
        <end position="383"/>
    </location>
</feature>
<protein>
    <submittedName>
        <fullName evidence="5">ABC transporter substrate-binding protein</fullName>
    </submittedName>
</protein>
<dbReference type="RefSeq" id="WP_316704361.1">
    <property type="nucleotide sequence ID" value="NZ_CP136337.1"/>
</dbReference>
<feature type="domain" description="Leucine-binding protein" evidence="4">
    <location>
        <begin position="23"/>
        <end position="362"/>
    </location>
</feature>
<feature type="signal peptide" evidence="3">
    <location>
        <begin position="1"/>
        <end position="22"/>
    </location>
</feature>
<evidence type="ECO:0000259" key="4">
    <source>
        <dbReference type="Pfam" id="PF13458"/>
    </source>
</evidence>